<dbReference type="Proteomes" id="UP000077552">
    <property type="component" value="Unassembled WGS sequence"/>
</dbReference>
<proteinExistence type="inferred from homology"/>
<dbReference type="CDD" id="cd00293">
    <property type="entry name" value="USP-like"/>
    <property type="match status" value="1"/>
</dbReference>
<dbReference type="PANTHER" id="PTHR46268">
    <property type="entry name" value="STRESS RESPONSE PROTEIN NHAX"/>
    <property type="match status" value="1"/>
</dbReference>
<evidence type="ECO:0000313" key="4">
    <source>
        <dbReference type="Proteomes" id="UP000077552"/>
    </source>
</evidence>
<protein>
    <submittedName>
        <fullName evidence="3">Universal stress protein UspA</fullName>
    </submittedName>
</protein>
<accession>A0A1A9LA67</accession>
<dbReference type="Gene3D" id="3.40.50.12370">
    <property type="match status" value="1"/>
</dbReference>
<feature type="domain" description="UspA" evidence="2">
    <location>
        <begin position="2"/>
        <end position="148"/>
    </location>
</feature>
<dbReference type="InterPro" id="IPR006015">
    <property type="entry name" value="Universal_stress_UspA"/>
</dbReference>
<gene>
    <name evidence="3" type="ORF">A7A78_06800</name>
</gene>
<name>A0A1A9LA67_9FLAO</name>
<reference evidence="3 4" key="1">
    <citation type="submission" date="2016-05" db="EMBL/GenBank/DDBJ databases">
        <title>Genome sequencing of Vitellibacter soesokkakensis RSSK-12.</title>
        <authorList>
            <person name="Thevarajoo S."/>
            <person name="Selvaratnam C."/>
            <person name="Goh K.M."/>
            <person name="Chan K.-G."/>
            <person name="Chong C.S."/>
        </authorList>
    </citation>
    <scope>NUCLEOTIDE SEQUENCE [LARGE SCALE GENOMIC DNA]</scope>
    <source>
        <strain evidence="3 4">RSSK-12</strain>
    </source>
</reference>
<comment type="similarity">
    <text evidence="1">Belongs to the universal stress protein A family.</text>
</comment>
<dbReference type="AlphaFoldDB" id="A0A1A9LA67"/>
<organism evidence="3 4">
    <name type="scientific">Aequorivita soesokkakensis</name>
    <dbReference type="NCBI Taxonomy" id="1385699"/>
    <lineage>
        <taxon>Bacteria</taxon>
        <taxon>Pseudomonadati</taxon>
        <taxon>Bacteroidota</taxon>
        <taxon>Flavobacteriia</taxon>
        <taxon>Flavobacteriales</taxon>
        <taxon>Flavobacteriaceae</taxon>
        <taxon>Aequorivita</taxon>
    </lineage>
</organism>
<dbReference type="PRINTS" id="PR01438">
    <property type="entry name" value="UNVRSLSTRESS"/>
</dbReference>
<dbReference type="STRING" id="1385699.A7A78_06800"/>
<dbReference type="Pfam" id="PF00582">
    <property type="entry name" value="Usp"/>
    <property type="match status" value="1"/>
</dbReference>
<comment type="caution">
    <text evidence="3">The sequence shown here is derived from an EMBL/GenBank/DDBJ whole genome shotgun (WGS) entry which is preliminary data.</text>
</comment>
<evidence type="ECO:0000259" key="2">
    <source>
        <dbReference type="Pfam" id="PF00582"/>
    </source>
</evidence>
<sequence length="283" mass="32847">MKKRILIPTDFSKNAWNAIKYAVELYKREYCEFYILHTYFHSGFSNDNLLIPKPTEAALGIMQTVAEKDMQKLKLLMGYCEENENHSFQYINEFGQFFDVLKKTIEKEDIELIIMGTRGETDNKDFIFGSNAVNVMEKMRNCPVMAIPGNVIYKDPNEIVFPTSFKTHYKQKELKTLIEMAKLTNAPIRILHIHKGKPLSKEQAENRILLESILDSVKYTHHQLYDVDLQTGVRCFVQSRESEMIAIVNKKHHLFGSVFSNPMVKELGKHSNVPLLAMHDLRN</sequence>
<evidence type="ECO:0000256" key="1">
    <source>
        <dbReference type="ARBA" id="ARBA00008791"/>
    </source>
</evidence>
<dbReference type="EMBL" id="LXIE01000049">
    <property type="protein sequence ID" value="OAD90249.1"/>
    <property type="molecule type" value="Genomic_DNA"/>
</dbReference>
<evidence type="ECO:0000313" key="3">
    <source>
        <dbReference type="EMBL" id="OAD90249.1"/>
    </source>
</evidence>
<dbReference type="SUPFAM" id="SSF52402">
    <property type="entry name" value="Adenine nucleotide alpha hydrolases-like"/>
    <property type="match status" value="2"/>
</dbReference>
<keyword evidence="4" id="KW-1185">Reference proteome</keyword>
<dbReference type="InterPro" id="IPR006016">
    <property type="entry name" value="UspA"/>
</dbReference>
<dbReference type="RefSeq" id="WP_068762946.1">
    <property type="nucleotide sequence ID" value="NZ_LXIE01000049.1"/>
</dbReference>
<dbReference type="PANTHER" id="PTHR46268:SF6">
    <property type="entry name" value="UNIVERSAL STRESS PROTEIN UP12"/>
    <property type="match status" value="1"/>
</dbReference>
<dbReference type="OrthoDB" id="9788959at2"/>